<dbReference type="Pfam" id="PF00583">
    <property type="entry name" value="Acetyltransf_1"/>
    <property type="match status" value="1"/>
</dbReference>
<evidence type="ECO:0000259" key="2">
    <source>
        <dbReference type="Pfam" id="PF22998"/>
    </source>
</evidence>
<proteinExistence type="predicted"/>
<keyword evidence="4" id="KW-1185">Reference proteome</keyword>
<feature type="domain" description="LYC1 C-terminal" evidence="2">
    <location>
        <begin position="175"/>
        <end position="359"/>
    </location>
</feature>
<dbReference type="InterPro" id="IPR055100">
    <property type="entry name" value="GNAT_LYC1-like"/>
</dbReference>
<evidence type="ECO:0000313" key="4">
    <source>
        <dbReference type="Proteomes" id="UP001172102"/>
    </source>
</evidence>
<dbReference type="InterPro" id="IPR053013">
    <property type="entry name" value="LAT"/>
</dbReference>
<dbReference type="AlphaFoldDB" id="A0AA40B9B1"/>
<organism evidence="3 4">
    <name type="scientific">Lasiosphaeris hirsuta</name>
    <dbReference type="NCBI Taxonomy" id="260670"/>
    <lineage>
        <taxon>Eukaryota</taxon>
        <taxon>Fungi</taxon>
        <taxon>Dikarya</taxon>
        <taxon>Ascomycota</taxon>
        <taxon>Pezizomycotina</taxon>
        <taxon>Sordariomycetes</taxon>
        <taxon>Sordariomycetidae</taxon>
        <taxon>Sordariales</taxon>
        <taxon>Lasiosphaeriaceae</taxon>
        <taxon>Lasiosphaeris</taxon>
    </lineage>
</organism>
<sequence>MDEPTSLQASDIVFVEATPEQRRLSWALNAESWAPPLSTSDYIAREEHLSLQGLSKDGRCRYWVVYLRGHPQKIIASCESTRQTVLISENGTSREGYGYSIASVYTNPAYRRRGMAAIMLQKVQEQIDRGSDCSVLYSDIGRSYYANLSWLVFSSQQAVLGLAEQGNGTADSAFAPSQPSRTRYLSLTQLFDLCEVDELFLSTRFDGFPAYGKTRSAFLPSFAQISWQLAREDFMAEKLLGRSPQNKDILGHDCRAKKLNVLRIVRVMDPTAEQRIDDVKVLLEAALAEASAWGMSEVVVWNPDEETTMGSKAVGNTHLDVVKVFFNERTEGSIPSFRWAGGKDIKNTLWEDNFSYGWC</sequence>
<dbReference type="EMBL" id="JAUKUA010000001">
    <property type="protein sequence ID" value="KAK0729989.1"/>
    <property type="molecule type" value="Genomic_DNA"/>
</dbReference>
<reference evidence="3" key="1">
    <citation type="submission" date="2023-06" db="EMBL/GenBank/DDBJ databases">
        <title>Genome-scale phylogeny and comparative genomics of the fungal order Sordariales.</title>
        <authorList>
            <consortium name="Lawrence Berkeley National Laboratory"/>
            <person name="Hensen N."/>
            <person name="Bonometti L."/>
            <person name="Westerberg I."/>
            <person name="Brannstrom I.O."/>
            <person name="Guillou S."/>
            <person name="Cros-Aarteil S."/>
            <person name="Calhoun S."/>
            <person name="Haridas S."/>
            <person name="Kuo A."/>
            <person name="Mondo S."/>
            <person name="Pangilinan J."/>
            <person name="Riley R."/>
            <person name="Labutti K."/>
            <person name="Andreopoulos B."/>
            <person name="Lipzen A."/>
            <person name="Chen C."/>
            <person name="Yanf M."/>
            <person name="Daum C."/>
            <person name="Ng V."/>
            <person name="Clum A."/>
            <person name="Steindorff A."/>
            <person name="Ohm R."/>
            <person name="Martin F."/>
            <person name="Silar P."/>
            <person name="Natvig D."/>
            <person name="Lalanne C."/>
            <person name="Gautier V."/>
            <person name="Ament-Velasquez S.L."/>
            <person name="Kruys A."/>
            <person name="Hutchinson M.I."/>
            <person name="Powell A.J."/>
            <person name="Barry K."/>
            <person name="Miller A.N."/>
            <person name="Grigoriev I.V."/>
            <person name="Debuchy R."/>
            <person name="Gladieux P."/>
            <person name="Thoren M.H."/>
            <person name="Johannesson H."/>
        </authorList>
    </citation>
    <scope>NUCLEOTIDE SEQUENCE</scope>
    <source>
        <strain evidence="3">SMH4607-1</strain>
    </source>
</reference>
<comment type="caution">
    <text evidence="3">The sequence shown here is derived from an EMBL/GenBank/DDBJ whole genome shotgun (WGS) entry which is preliminary data.</text>
</comment>
<dbReference type="PANTHER" id="PTHR34815:SF4">
    <property type="entry name" value="N-ACETYLTRANSFERASE DOMAIN-CONTAINING PROTEIN"/>
    <property type="match status" value="1"/>
</dbReference>
<protein>
    <recommendedName>
        <fullName evidence="5">N-acetyltransferase domain-containing protein</fullName>
    </recommendedName>
</protein>
<feature type="domain" description="N-acetyltransferase" evidence="1">
    <location>
        <begin position="41"/>
        <end position="136"/>
    </location>
</feature>
<dbReference type="InterPro" id="IPR000182">
    <property type="entry name" value="GNAT_dom"/>
</dbReference>
<gene>
    <name evidence="3" type="ORF">B0H67DRAFT_651640</name>
</gene>
<dbReference type="GO" id="GO:0016747">
    <property type="term" value="F:acyltransferase activity, transferring groups other than amino-acyl groups"/>
    <property type="evidence" value="ECO:0007669"/>
    <property type="project" value="InterPro"/>
</dbReference>
<name>A0AA40B9B1_9PEZI</name>
<evidence type="ECO:0008006" key="5">
    <source>
        <dbReference type="Google" id="ProtNLM"/>
    </source>
</evidence>
<dbReference type="InterPro" id="IPR016181">
    <property type="entry name" value="Acyl_CoA_acyltransferase"/>
</dbReference>
<dbReference type="Gene3D" id="3.40.630.30">
    <property type="match status" value="1"/>
</dbReference>
<dbReference type="PANTHER" id="PTHR34815">
    <property type="entry name" value="LYSINE ACETYLTRANSFERASE"/>
    <property type="match status" value="1"/>
</dbReference>
<dbReference type="SUPFAM" id="SSF55729">
    <property type="entry name" value="Acyl-CoA N-acyltransferases (Nat)"/>
    <property type="match status" value="1"/>
</dbReference>
<dbReference type="Proteomes" id="UP001172102">
    <property type="component" value="Unassembled WGS sequence"/>
</dbReference>
<accession>A0AA40B9B1</accession>
<dbReference type="Pfam" id="PF22998">
    <property type="entry name" value="GNAT_LYC1-like"/>
    <property type="match status" value="1"/>
</dbReference>
<evidence type="ECO:0000259" key="1">
    <source>
        <dbReference type="Pfam" id="PF00583"/>
    </source>
</evidence>
<evidence type="ECO:0000313" key="3">
    <source>
        <dbReference type="EMBL" id="KAK0729989.1"/>
    </source>
</evidence>